<feature type="compositionally biased region" description="Polar residues" evidence="1">
    <location>
        <begin position="393"/>
        <end position="406"/>
    </location>
</feature>
<feature type="domain" description="Subtelomeric hrmA-associated cluster protein AFUB-079030/YDR124W-like helical bundle" evidence="2">
    <location>
        <begin position="177"/>
        <end position="330"/>
    </location>
</feature>
<comment type="caution">
    <text evidence="3">The sequence shown here is derived from an EMBL/GenBank/DDBJ whole genome shotgun (WGS) entry which is preliminary data.</text>
</comment>
<accession>A0A9P8V3U6</accession>
<dbReference type="OrthoDB" id="5338458at2759"/>
<dbReference type="EMBL" id="JAGSXJ010000028">
    <property type="protein sequence ID" value="KAH6671532.1"/>
    <property type="molecule type" value="Genomic_DNA"/>
</dbReference>
<evidence type="ECO:0000259" key="2">
    <source>
        <dbReference type="Pfam" id="PF11001"/>
    </source>
</evidence>
<keyword evidence="4" id="KW-1185">Reference proteome</keyword>
<proteinExistence type="predicted"/>
<gene>
    <name evidence="3" type="ORF">F5X68DRAFT_42894</name>
</gene>
<evidence type="ECO:0000313" key="3">
    <source>
        <dbReference type="EMBL" id="KAH6671532.1"/>
    </source>
</evidence>
<dbReference type="PANTHER" id="PTHR36102">
    <property type="entry name" value="CHROMOSOME 10, WHOLE GENOME SHOTGUN SEQUENCE"/>
    <property type="match status" value="1"/>
</dbReference>
<feature type="compositionally biased region" description="Polar residues" evidence="1">
    <location>
        <begin position="373"/>
        <end position="382"/>
    </location>
</feature>
<protein>
    <recommendedName>
        <fullName evidence="2">Subtelomeric hrmA-associated cluster protein AFUB-079030/YDR124W-like helical bundle domain-containing protein</fullName>
    </recommendedName>
</protein>
<evidence type="ECO:0000256" key="1">
    <source>
        <dbReference type="SAM" id="MobiDB-lite"/>
    </source>
</evidence>
<feature type="region of interest" description="Disordered" evidence="1">
    <location>
        <begin position="547"/>
        <end position="582"/>
    </location>
</feature>
<dbReference type="Pfam" id="PF11001">
    <property type="entry name" value="AFUB_07903_YDR124W_hel"/>
    <property type="match status" value="1"/>
</dbReference>
<feature type="compositionally biased region" description="Gly residues" evidence="1">
    <location>
        <begin position="407"/>
        <end position="416"/>
    </location>
</feature>
<feature type="compositionally biased region" description="Low complexity" evidence="1">
    <location>
        <begin position="547"/>
        <end position="560"/>
    </location>
</feature>
<feature type="region of interest" description="Disordered" evidence="1">
    <location>
        <begin position="153"/>
        <end position="173"/>
    </location>
</feature>
<feature type="region of interest" description="Disordered" evidence="1">
    <location>
        <begin position="346"/>
        <end position="423"/>
    </location>
</feature>
<dbReference type="Proteomes" id="UP000770015">
    <property type="component" value="Unassembled WGS sequence"/>
</dbReference>
<dbReference type="PANTHER" id="PTHR36102:SF1">
    <property type="entry name" value="YDR124W-LIKE HELICAL BUNDLE DOMAIN-CONTAINING PROTEIN"/>
    <property type="match status" value="1"/>
</dbReference>
<dbReference type="AlphaFoldDB" id="A0A9P8V3U6"/>
<dbReference type="InterPro" id="IPR047092">
    <property type="entry name" value="AFUB_07903/YDR124W-like_hel"/>
</dbReference>
<dbReference type="InterPro" id="IPR021264">
    <property type="entry name" value="AFUB_079030/YDR124W-like"/>
</dbReference>
<sequence>MVRTEWSRDTVQRQWHERTHPDGILDDVRYAEPQDARRQPPLAIEKALREHCGIKARHYFVAAILDDGSEQTFSGPGIHNPNVVKQIFNWNGFHREIRKAEANMVSVEDADLQFGPEAYRQHYGSNYSSGERTRRTSEIYNEEELAFRPRKRNRFRRPGNDEDDVPAVTTGDKTGLQIGDKDAVWKFYDQRFRNCQQTACKLIAKAWVKAVEPKKQTNHPYTGKDAKAPIWWPTPWGSTKEDKVRHKEPDHLYKRERVYLLCHILRMIVQPQEVQKKKWPSVAKLGLNVTKLKEATDEALSSFFSVEGDRASQKNSQKKPFLDEIFKIARLEERYLNGEIDADTQAWIMSDKPESTQYQTDEGGMGDEADQPSGPTSASPPRTMTGHEGMVHGSSSEHSPTSQTHLQGGGFMGDMRGGAQYAGAPGTSATAAMLPPNDQFIDDMGFKMSSGFFQVNSQRRSSMYTPPGDYANPPSAGLYNQQSWSMGSTAPSTAATYAFQQHQPPATQGHFSQAAVPMNQGQYMHGGYDGTMPRSTLDQGAIYRSTATTTPTTYPGYMHTPDGRTLPNPPIKPEGLPRVPGE</sequence>
<reference evidence="3" key="1">
    <citation type="journal article" date="2021" name="Nat. Commun.">
        <title>Genetic determinants of endophytism in the Arabidopsis root mycobiome.</title>
        <authorList>
            <person name="Mesny F."/>
            <person name="Miyauchi S."/>
            <person name="Thiergart T."/>
            <person name="Pickel B."/>
            <person name="Atanasova L."/>
            <person name="Karlsson M."/>
            <person name="Huettel B."/>
            <person name="Barry K.W."/>
            <person name="Haridas S."/>
            <person name="Chen C."/>
            <person name="Bauer D."/>
            <person name="Andreopoulos W."/>
            <person name="Pangilinan J."/>
            <person name="LaButti K."/>
            <person name="Riley R."/>
            <person name="Lipzen A."/>
            <person name="Clum A."/>
            <person name="Drula E."/>
            <person name="Henrissat B."/>
            <person name="Kohler A."/>
            <person name="Grigoriev I.V."/>
            <person name="Martin F.M."/>
            <person name="Hacquard S."/>
        </authorList>
    </citation>
    <scope>NUCLEOTIDE SEQUENCE</scope>
    <source>
        <strain evidence="3">MPI-SDFR-AT-0117</strain>
    </source>
</reference>
<evidence type="ECO:0000313" key="4">
    <source>
        <dbReference type="Proteomes" id="UP000770015"/>
    </source>
</evidence>
<name>A0A9P8V3U6_9PEZI</name>
<organism evidence="3 4">
    <name type="scientific">Plectosphaerella plurivora</name>
    <dbReference type="NCBI Taxonomy" id="936078"/>
    <lineage>
        <taxon>Eukaryota</taxon>
        <taxon>Fungi</taxon>
        <taxon>Dikarya</taxon>
        <taxon>Ascomycota</taxon>
        <taxon>Pezizomycotina</taxon>
        <taxon>Sordariomycetes</taxon>
        <taxon>Hypocreomycetidae</taxon>
        <taxon>Glomerellales</taxon>
        <taxon>Plectosphaerellaceae</taxon>
        <taxon>Plectosphaerella</taxon>
    </lineage>
</organism>